<dbReference type="EMBL" id="JBHRVD010000001">
    <property type="protein sequence ID" value="MFC3324408.1"/>
    <property type="molecule type" value="Genomic_DNA"/>
</dbReference>
<accession>A0ABV7MR47</accession>
<name>A0ABV7MR47_9HYPH</name>
<gene>
    <name evidence="1" type="ORF">ACFOJ9_21970</name>
</gene>
<keyword evidence="2" id="KW-1185">Reference proteome</keyword>
<organism evidence="1 2">
    <name type="scientific">Mesorhizobium cantuariense</name>
    <dbReference type="NCBI Taxonomy" id="1300275"/>
    <lineage>
        <taxon>Bacteria</taxon>
        <taxon>Pseudomonadati</taxon>
        <taxon>Pseudomonadota</taxon>
        <taxon>Alphaproteobacteria</taxon>
        <taxon>Hyphomicrobiales</taxon>
        <taxon>Phyllobacteriaceae</taxon>
        <taxon>Mesorhizobium</taxon>
    </lineage>
</organism>
<reference evidence="2" key="1">
    <citation type="journal article" date="2019" name="Int. J. Syst. Evol. Microbiol.">
        <title>The Global Catalogue of Microorganisms (GCM) 10K type strain sequencing project: providing services to taxonomists for standard genome sequencing and annotation.</title>
        <authorList>
            <consortium name="The Broad Institute Genomics Platform"/>
            <consortium name="The Broad Institute Genome Sequencing Center for Infectious Disease"/>
            <person name="Wu L."/>
            <person name="Ma J."/>
        </authorList>
    </citation>
    <scope>NUCLEOTIDE SEQUENCE [LARGE SCALE GENOMIC DNA]</scope>
    <source>
        <strain evidence="2">ICMP 19515</strain>
    </source>
</reference>
<dbReference type="Proteomes" id="UP001595648">
    <property type="component" value="Unassembled WGS sequence"/>
</dbReference>
<dbReference type="RefSeq" id="WP_378981244.1">
    <property type="nucleotide sequence ID" value="NZ_JBHRVD010000001.1"/>
</dbReference>
<proteinExistence type="predicted"/>
<evidence type="ECO:0000313" key="1">
    <source>
        <dbReference type="EMBL" id="MFC3324408.1"/>
    </source>
</evidence>
<protein>
    <submittedName>
        <fullName evidence="1">Uncharacterized protein</fullName>
    </submittedName>
</protein>
<sequence>MWEAMMLLRLLASASPRLSLDHAGRGLPLSGRGLPLALPADTLKGAIRLSFAAWRLSLPISQPLDNHGHHDRKIA</sequence>
<evidence type="ECO:0000313" key="2">
    <source>
        <dbReference type="Proteomes" id="UP001595648"/>
    </source>
</evidence>
<comment type="caution">
    <text evidence="1">The sequence shown here is derived from an EMBL/GenBank/DDBJ whole genome shotgun (WGS) entry which is preliminary data.</text>
</comment>